<feature type="transmembrane region" description="Helical" evidence="8">
    <location>
        <begin position="240"/>
        <end position="269"/>
    </location>
</feature>
<evidence type="ECO:0000256" key="7">
    <source>
        <dbReference type="ARBA" id="ARBA00023136"/>
    </source>
</evidence>
<dbReference type="CDD" id="cd06550">
    <property type="entry name" value="TM_ABC_iron-siderophores_like"/>
    <property type="match status" value="1"/>
</dbReference>
<keyword evidence="3" id="KW-0813">Transport</keyword>
<feature type="transmembrane region" description="Helical" evidence="8">
    <location>
        <begin position="153"/>
        <end position="178"/>
    </location>
</feature>
<feature type="transmembrane region" description="Helical" evidence="8">
    <location>
        <begin position="127"/>
        <end position="146"/>
    </location>
</feature>
<evidence type="ECO:0000256" key="8">
    <source>
        <dbReference type="SAM" id="Phobius"/>
    </source>
</evidence>
<comment type="subcellular location">
    <subcellularLocation>
        <location evidence="1">Cell membrane</location>
        <topology evidence="1">Multi-pass membrane protein</topology>
    </subcellularLocation>
</comment>
<dbReference type="EMBL" id="JBAJEX010000005">
    <property type="protein sequence ID" value="MEO1767137.1"/>
    <property type="molecule type" value="Genomic_DNA"/>
</dbReference>
<gene>
    <name evidence="9" type="ORF">V6E02_07925</name>
</gene>
<feature type="transmembrane region" description="Helical" evidence="8">
    <location>
        <begin position="72"/>
        <end position="91"/>
    </location>
</feature>
<dbReference type="PANTHER" id="PTHR30472:SF25">
    <property type="entry name" value="ABC TRANSPORTER PERMEASE PROTEIN MJ0876-RELATED"/>
    <property type="match status" value="1"/>
</dbReference>
<dbReference type="Proteomes" id="UP001482231">
    <property type="component" value="Unassembled WGS sequence"/>
</dbReference>
<keyword evidence="4" id="KW-1003">Cell membrane</keyword>
<dbReference type="InterPro" id="IPR000522">
    <property type="entry name" value="ABC_transptr_permease_BtuC"/>
</dbReference>
<feature type="transmembrane region" description="Helical" evidence="8">
    <location>
        <begin position="98"/>
        <end position="121"/>
    </location>
</feature>
<keyword evidence="6 8" id="KW-1133">Transmembrane helix</keyword>
<keyword evidence="10" id="KW-1185">Reference proteome</keyword>
<evidence type="ECO:0000256" key="5">
    <source>
        <dbReference type="ARBA" id="ARBA00022692"/>
    </source>
</evidence>
<comment type="caution">
    <text evidence="9">The sequence shown here is derived from an EMBL/GenBank/DDBJ whole genome shotgun (WGS) entry which is preliminary data.</text>
</comment>
<sequence length="331" mass="33536">MRASPVVPEAFRTRRLRILLALAILAPVVALVGLFAGSVSLSPAQILAALLQPERDVAAHILWELRAPRVAAAFACGALLSVAGLLLQVLVRNPLAEPYVLGIAGGAALGALTAVFFGAAITGVQTAAFAGALVATAAVFLLSGALTWNPFRLLLTGVVLSAGFGAGVSLLLALAPAADGRGMLFWLMGDLGYATAPVGLWLILVALLGVTFLLARGLDVLAVGELQAQALGVAVRPLQVVLFLAASLATAVVVAQAGPVGFVGLIVPHALRLAGLSGHRWLLPAAALAGGSFLTLADLAARTVAAPQQLPVGVFTALIGVPVLLWLLASR</sequence>
<dbReference type="PANTHER" id="PTHR30472">
    <property type="entry name" value="FERRIC ENTEROBACTIN TRANSPORT SYSTEM PERMEASE PROTEIN"/>
    <property type="match status" value="1"/>
</dbReference>
<protein>
    <submittedName>
        <fullName evidence="9">Iron ABC transporter permease</fullName>
    </submittedName>
</protein>
<evidence type="ECO:0000256" key="3">
    <source>
        <dbReference type="ARBA" id="ARBA00022448"/>
    </source>
</evidence>
<keyword evidence="5 8" id="KW-0812">Transmembrane</keyword>
<feature type="transmembrane region" description="Helical" evidence="8">
    <location>
        <begin position="198"/>
        <end position="219"/>
    </location>
</feature>
<keyword evidence="7 8" id="KW-0472">Membrane</keyword>
<dbReference type="InterPro" id="IPR037294">
    <property type="entry name" value="ABC_BtuC-like"/>
</dbReference>
<evidence type="ECO:0000256" key="4">
    <source>
        <dbReference type="ARBA" id="ARBA00022475"/>
    </source>
</evidence>
<organism evidence="9 10">
    <name type="scientific">Thiobacter aerophilum</name>
    <dbReference type="NCBI Taxonomy" id="3121275"/>
    <lineage>
        <taxon>Bacteria</taxon>
        <taxon>Pseudomonadati</taxon>
        <taxon>Pseudomonadota</taxon>
        <taxon>Betaproteobacteria</taxon>
        <taxon>Burkholderiales</taxon>
        <taxon>Thiobacteraceae</taxon>
        <taxon>Thiobacter</taxon>
    </lineage>
</organism>
<evidence type="ECO:0000313" key="10">
    <source>
        <dbReference type="Proteomes" id="UP001482231"/>
    </source>
</evidence>
<feature type="transmembrane region" description="Helical" evidence="8">
    <location>
        <begin position="281"/>
        <end position="300"/>
    </location>
</feature>
<accession>A0ABV0EIC0</accession>
<dbReference type="Gene3D" id="1.10.3470.10">
    <property type="entry name" value="ABC transporter involved in vitamin B12 uptake, BtuC"/>
    <property type="match status" value="1"/>
</dbReference>
<comment type="similarity">
    <text evidence="2">Belongs to the binding-protein-dependent transport system permease family. FecCD subfamily.</text>
</comment>
<feature type="transmembrane region" description="Helical" evidence="8">
    <location>
        <begin position="312"/>
        <end position="329"/>
    </location>
</feature>
<evidence type="ECO:0000313" key="9">
    <source>
        <dbReference type="EMBL" id="MEO1767137.1"/>
    </source>
</evidence>
<name>A0ABV0EIC0_9BURK</name>
<evidence type="ECO:0000256" key="2">
    <source>
        <dbReference type="ARBA" id="ARBA00007935"/>
    </source>
</evidence>
<evidence type="ECO:0000256" key="1">
    <source>
        <dbReference type="ARBA" id="ARBA00004651"/>
    </source>
</evidence>
<reference evidence="9 10" key="1">
    <citation type="submission" date="2024-02" db="EMBL/GenBank/DDBJ databases">
        <title>New thermophilic sulfur-oxidizing bacteria from a hot springs of the Uzon caldera (Kamchatka, Russia).</title>
        <authorList>
            <person name="Dukat A.M."/>
            <person name="Elcheninov A.G."/>
            <person name="Frolov E.N."/>
        </authorList>
    </citation>
    <scope>NUCLEOTIDE SEQUENCE [LARGE SCALE GENOMIC DNA]</scope>
    <source>
        <strain evidence="9 10">AK1</strain>
    </source>
</reference>
<dbReference type="SUPFAM" id="SSF81345">
    <property type="entry name" value="ABC transporter involved in vitamin B12 uptake, BtuC"/>
    <property type="match status" value="1"/>
</dbReference>
<dbReference type="Pfam" id="PF01032">
    <property type="entry name" value="FecCD"/>
    <property type="match status" value="1"/>
</dbReference>
<dbReference type="RefSeq" id="WP_347308245.1">
    <property type="nucleotide sequence ID" value="NZ_JBAJEX010000005.1"/>
</dbReference>
<evidence type="ECO:0000256" key="6">
    <source>
        <dbReference type="ARBA" id="ARBA00022989"/>
    </source>
</evidence>
<proteinExistence type="inferred from homology"/>